<gene>
    <name evidence="10" type="ORF">LPTSP3_g19780</name>
</gene>
<evidence type="ECO:0000259" key="9">
    <source>
        <dbReference type="SMART" id="SM00849"/>
    </source>
</evidence>
<dbReference type="InterPro" id="IPR035680">
    <property type="entry name" value="Clx_II_MBL"/>
</dbReference>
<evidence type="ECO:0000256" key="6">
    <source>
        <dbReference type="ARBA" id="ARBA00022801"/>
    </source>
</evidence>
<evidence type="ECO:0000256" key="8">
    <source>
        <dbReference type="ARBA" id="ARBA00031044"/>
    </source>
</evidence>
<keyword evidence="6" id="KW-0378">Hydrolase</keyword>
<evidence type="ECO:0000256" key="4">
    <source>
        <dbReference type="ARBA" id="ARBA00011917"/>
    </source>
</evidence>
<dbReference type="Proteomes" id="UP000245263">
    <property type="component" value="Chromosome 1"/>
</dbReference>
<name>A0ABM7UJS7_9LEPT</name>
<dbReference type="RefSeq" id="WP_109019521.1">
    <property type="nucleotide sequence ID" value="NZ_AP025028.1"/>
</dbReference>
<dbReference type="InterPro" id="IPR001279">
    <property type="entry name" value="Metallo-B-lactamas"/>
</dbReference>
<feature type="domain" description="Metallo-beta-lactamase" evidence="9">
    <location>
        <begin position="14"/>
        <end position="178"/>
    </location>
</feature>
<keyword evidence="7" id="KW-0862">Zinc</keyword>
<sequence length="264" mass="30218">MLSVLQLYSASPLRNFSYLIYSDRNGEAVCIDPYDAKQIITALKKHGLKLKSILNTHEHPDHVHGNLELKEETKANVFGHPDARGKIPGMDETLKESGVYFENEGDSLVAWETPGHTDCHFCFAIQSRTRIHSVFSGDMIFNAGVGNCTRGGNPSRMYHTVKNRFYSIPDEVLLYPGHDYWENNLGFSESIEPKNNNITKVRSMMQTKRKDVEFLISDFGMERKINPFFRLKENSILNSAKLSPAETLSEEELFIKLRKLRDSW</sequence>
<keyword evidence="5" id="KW-0479">Metal-binding</keyword>
<comment type="pathway">
    <text evidence="2">Secondary metabolite metabolism; methylglyoxal degradation; (R)-lactate from methylglyoxal: step 2/2.</text>
</comment>
<accession>A0ABM7UJS7</accession>
<dbReference type="PANTHER" id="PTHR43705">
    <property type="entry name" value="HYDROXYACYLGLUTATHIONE HYDROLASE"/>
    <property type="match status" value="1"/>
</dbReference>
<dbReference type="EC" id="3.1.2.6" evidence="4"/>
<evidence type="ECO:0000313" key="11">
    <source>
        <dbReference type="Proteomes" id="UP000245263"/>
    </source>
</evidence>
<dbReference type="PANTHER" id="PTHR43705:SF1">
    <property type="entry name" value="HYDROXYACYLGLUTATHIONE HYDROLASE GLOB"/>
    <property type="match status" value="1"/>
</dbReference>
<keyword evidence="11" id="KW-1185">Reference proteome</keyword>
<dbReference type="InterPro" id="IPR050110">
    <property type="entry name" value="Glyoxalase_II_hydrolase"/>
</dbReference>
<comment type="cofactor">
    <cofactor evidence="1">
        <name>Zn(2+)</name>
        <dbReference type="ChEBI" id="CHEBI:29105"/>
    </cofactor>
</comment>
<evidence type="ECO:0000256" key="7">
    <source>
        <dbReference type="ARBA" id="ARBA00022833"/>
    </source>
</evidence>
<organism evidence="10 11">
    <name type="scientific">Leptospira kobayashii</name>
    <dbReference type="NCBI Taxonomy" id="1917830"/>
    <lineage>
        <taxon>Bacteria</taxon>
        <taxon>Pseudomonadati</taxon>
        <taxon>Spirochaetota</taxon>
        <taxon>Spirochaetia</taxon>
        <taxon>Leptospirales</taxon>
        <taxon>Leptospiraceae</taxon>
        <taxon>Leptospira</taxon>
    </lineage>
</organism>
<dbReference type="InterPro" id="IPR032282">
    <property type="entry name" value="HAGH_C"/>
</dbReference>
<dbReference type="CDD" id="cd07723">
    <property type="entry name" value="hydroxyacylglutathione_hydrolase_MBL-fold"/>
    <property type="match status" value="1"/>
</dbReference>
<reference evidence="10 11" key="1">
    <citation type="submission" date="2021-08" db="EMBL/GenBank/DDBJ databases">
        <title>Complete genome sequence of Leptospira kobayashii strain E30.</title>
        <authorList>
            <person name="Nakao R."/>
            <person name="Nakamura S."/>
            <person name="Masuzawa T."/>
            <person name="Koizumi N."/>
        </authorList>
    </citation>
    <scope>NUCLEOTIDE SEQUENCE [LARGE SCALE GENOMIC DNA]</scope>
    <source>
        <strain evidence="10 11">E30</strain>
    </source>
</reference>
<dbReference type="SMART" id="SM00849">
    <property type="entry name" value="Lactamase_B"/>
    <property type="match status" value="1"/>
</dbReference>
<protein>
    <recommendedName>
        <fullName evidence="4">hydroxyacylglutathione hydrolase</fullName>
        <ecNumber evidence="4">3.1.2.6</ecNumber>
    </recommendedName>
    <alternativeName>
        <fullName evidence="8">Glyoxalase II</fullName>
    </alternativeName>
</protein>
<comment type="similarity">
    <text evidence="3">Belongs to the metallo-beta-lactamase superfamily. Glyoxalase II family.</text>
</comment>
<evidence type="ECO:0000256" key="3">
    <source>
        <dbReference type="ARBA" id="ARBA00006759"/>
    </source>
</evidence>
<dbReference type="Pfam" id="PF00753">
    <property type="entry name" value="Lactamase_B"/>
    <property type="match status" value="1"/>
</dbReference>
<evidence type="ECO:0000313" key="10">
    <source>
        <dbReference type="EMBL" id="BDA79048.1"/>
    </source>
</evidence>
<evidence type="ECO:0000256" key="1">
    <source>
        <dbReference type="ARBA" id="ARBA00001947"/>
    </source>
</evidence>
<dbReference type="InterPro" id="IPR036866">
    <property type="entry name" value="RibonucZ/Hydroxyglut_hydro"/>
</dbReference>
<evidence type="ECO:0000256" key="5">
    <source>
        <dbReference type="ARBA" id="ARBA00022723"/>
    </source>
</evidence>
<proteinExistence type="inferred from homology"/>
<dbReference type="Pfam" id="PF16123">
    <property type="entry name" value="HAGH_C"/>
    <property type="match status" value="1"/>
</dbReference>
<dbReference type="SUPFAM" id="SSF56281">
    <property type="entry name" value="Metallo-hydrolase/oxidoreductase"/>
    <property type="match status" value="1"/>
</dbReference>
<evidence type="ECO:0000256" key="2">
    <source>
        <dbReference type="ARBA" id="ARBA00004963"/>
    </source>
</evidence>
<dbReference type="Gene3D" id="3.60.15.10">
    <property type="entry name" value="Ribonuclease Z/Hydroxyacylglutathione hydrolase-like"/>
    <property type="match status" value="1"/>
</dbReference>
<dbReference type="EMBL" id="AP025028">
    <property type="protein sequence ID" value="BDA79048.1"/>
    <property type="molecule type" value="Genomic_DNA"/>
</dbReference>